<sequence>MSLERKYVEVKTPRLLIRPLQPYDAPSIFTMRSDPEVVKYTSHSPDKDVETTMKAMQEWQEAGRYNFVVELLTQDDKESGIKTDHPVAKRKFVGVIGIVRSPEIGYCFSREFWRKGYATEAMQAFLGLAWDHLSQSGGFGYVTAQVDTENIGSNRLLEKVGFKKQKTTVADYESPVLGSVRDSFLWQLDKPLSS</sequence>
<protein>
    <submittedName>
        <fullName evidence="2">Acyl-CoA N-acyltransferase</fullName>
    </submittedName>
</protein>
<organism evidence="2 3">
    <name type="scientific">Pseudovirgaria hyperparasitica</name>
    <dbReference type="NCBI Taxonomy" id="470096"/>
    <lineage>
        <taxon>Eukaryota</taxon>
        <taxon>Fungi</taxon>
        <taxon>Dikarya</taxon>
        <taxon>Ascomycota</taxon>
        <taxon>Pezizomycotina</taxon>
        <taxon>Dothideomycetes</taxon>
        <taxon>Dothideomycetes incertae sedis</taxon>
        <taxon>Acrospermales</taxon>
        <taxon>Acrospermaceae</taxon>
        <taxon>Pseudovirgaria</taxon>
    </lineage>
</organism>
<dbReference type="EMBL" id="ML996577">
    <property type="protein sequence ID" value="KAF2755802.1"/>
    <property type="molecule type" value="Genomic_DNA"/>
</dbReference>
<dbReference type="Gene3D" id="3.40.630.30">
    <property type="match status" value="1"/>
</dbReference>
<dbReference type="Proteomes" id="UP000799437">
    <property type="component" value="Unassembled WGS sequence"/>
</dbReference>
<dbReference type="Pfam" id="PF13302">
    <property type="entry name" value="Acetyltransf_3"/>
    <property type="match status" value="1"/>
</dbReference>
<dbReference type="GeneID" id="54480089"/>
<evidence type="ECO:0000313" key="3">
    <source>
        <dbReference type="Proteomes" id="UP000799437"/>
    </source>
</evidence>
<keyword evidence="3" id="KW-1185">Reference proteome</keyword>
<dbReference type="PROSITE" id="PS51186">
    <property type="entry name" value="GNAT"/>
    <property type="match status" value="1"/>
</dbReference>
<dbReference type="OrthoDB" id="4072826at2759"/>
<feature type="domain" description="N-acetyltransferase" evidence="1">
    <location>
        <begin position="15"/>
        <end position="191"/>
    </location>
</feature>
<dbReference type="PANTHER" id="PTHR43792">
    <property type="entry name" value="GNAT FAMILY, PUTATIVE (AFU_ORTHOLOGUE AFUA_3G00765)-RELATED-RELATED"/>
    <property type="match status" value="1"/>
</dbReference>
<gene>
    <name evidence="2" type="ORF">EJ05DRAFT_116546</name>
</gene>
<evidence type="ECO:0000259" key="1">
    <source>
        <dbReference type="PROSITE" id="PS51186"/>
    </source>
</evidence>
<name>A0A6A6VYT5_9PEZI</name>
<dbReference type="InterPro" id="IPR000182">
    <property type="entry name" value="GNAT_dom"/>
</dbReference>
<dbReference type="SUPFAM" id="SSF55729">
    <property type="entry name" value="Acyl-CoA N-acyltransferases (Nat)"/>
    <property type="match status" value="1"/>
</dbReference>
<dbReference type="AlphaFoldDB" id="A0A6A6VYT5"/>
<evidence type="ECO:0000313" key="2">
    <source>
        <dbReference type="EMBL" id="KAF2755802.1"/>
    </source>
</evidence>
<dbReference type="GO" id="GO:0016747">
    <property type="term" value="F:acyltransferase activity, transferring groups other than amino-acyl groups"/>
    <property type="evidence" value="ECO:0007669"/>
    <property type="project" value="InterPro"/>
</dbReference>
<dbReference type="InterPro" id="IPR051531">
    <property type="entry name" value="N-acetyltransferase"/>
</dbReference>
<dbReference type="InterPro" id="IPR016181">
    <property type="entry name" value="Acyl_CoA_acyltransferase"/>
</dbReference>
<dbReference type="RefSeq" id="XP_033598253.1">
    <property type="nucleotide sequence ID" value="XM_033739035.1"/>
</dbReference>
<dbReference type="PANTHER" id="PTHR43792:SF1">
    <property type="entry name" value="N-ACETYLTRANSFERASE DOMAIN-CONTAINING PROTEIN"/>
    <property type="match status" value="1"/>
</dbReference>
<reference evidence="2" key="1">
    <citation type="journal article" date="2020" name="Stud. Mycol.">
        <title>101 Dothideomycetes genomes: a test case for predicting lifestyles and emergence of pathogens.</title>
        <authorList>
            <person name="Haridas S."/>
            <person name="Albert R."/>
            <person name="Binder M."/>
            <person name="Bloem J."/>
            <person name="Labutti K."/>
            <person name="Salamov A."/>
            <person name="Andreopoulos B."/>
            <person name="Baker S."/>
            <person name="Barry K."/>
            <person name="Bills G."/>
            <person name="Bluhm B."/>
            <person name="Cannon C."/>
            <person name="Castanera R."/>
            <person name="Culley D."/>
            <person name="Daum C."/>
            <person name="Ezra D."/>
            <person name="Gonzalez J."/>
            <person name="Henrissat B."/>
            <person name="Kuo A."/>
            <person name="Liang C."/>
            <person name="Lipzen A."/>
            <person name="Lutzoni F."/>
            <person name="Magnuson J."/>
            <person name="Mondo S."/>
            <person name="Nolan M."/>
            <person name="Ohm R."/>
            <person name="Pangilinan J."/>
            <person name="Park H.-J."/>
            <person name="Ramirez L."/>
            <person name="Alfaro M."/>
            <person name="Sun H."/>
            <person name="Tritt A."/>
            <person name="Yoshinaga Y."/>
            <person name="Zwiers L.-H."/>
            <person name="Turgeon B."/>
            <person name="Goodwin S."/>
            <person name="Spatafora J."/>
            <person name="Crous P."/>
            <person name="Grigoriev I."/>
        </authorList>
    </citation>
    <scope>NUCLEOTIDE SEQUENCE</scope>
    <source>
        <strain evidence="2">CBS 121739</strain>
    </source>
</reference>
<accession>A0A6A6VYT5</accession>
<proteinExistence type="predicted"/>